<protein>
    <recommendedName>
        <fullName evidence="5">DnaJ domain protein</fullName>
    </recommendedName>
</protein>
<dbReference type="AlphaFoldDB" id="A0A1C3H4B5"/>
<keyword evidence="2" id="KW-1133">Transmembrane helix</keyword>
<evidence type="ECO:0000313" key="3">
    <source>
        <dbReference type="EMBL" id="SAM64325.1"/>
    </source>
</evidence>
<dbReference type="Proteomes" id="UP000190837">
    <property type="component" value="Unassembled WGS sequence"/>
</dbReference>
<dbReference type="InterPro" id="IPR045584">
    <property type="entry name" value="Pilin-like"/>
</dbReference>
<keyword evidence="2" id="KW-0812">Transmembrane</keyword>
<evidence type="ECO:0000256" key="1">
    <source>
        <dbReference type="ARBA" id="ARBA00023186"/>
    </source>
</evidence>
<accession>A0A1C3H4B5</accession>
<keyword evidence="1" id="KW-0143">Chaperone</keyword>
<dbReference type="SUPFAM" id="SSF54523">
    <property type="entry name" value="Pili subunits"/>
    <property type="match status" value="1"/>
</dbReference>
<dbReference type="InterPro" id="IPR036869">
    <property type="entry name" value="J_dom_sf"/>
</dbReference>
<dbReference type="GO" id="GO:0009289">
    <property type="term" value="C:pilus"/>
    <property type="evidence" value="ECO:0007669"/>
    <property type="project" value="InterPro"/>
</dbReference>
<proteinExistence type="predicted"/>
<organism evidence="3 4">
    <name type="scientific">Cardiobacterium hominis</name>
    <dbReference type="NCBI Taxonomy" id="2718"/>
    <lineage>
        <taxon>Bacteria</taxon>
        <taxon>Pseudomonadati</taxon>
        <taxon>Pseudomonadota</taxon>
        <taxon>Gammaproteobacteria</taxon>
        <taxon>Cardiobacteriales</taxon>
        <taxon>Cardiobacteriaceae</taxon>
        <taxon>Cardiobacterium</taxon>
    </lineage>
</organism>
<dbReference type="Gene3D" id="3.30.700.10">
    <property type="entry name" value="Glycoprotein, Type 4 Pilin"/>
    <property type="match status" value="1"/>
</dbReference>
<dbReference type="SUPFAM" id="SSF46565">
    <property type="entry name" value="Chaperone J-domain"/>
    <property type="match status" value="1"/>
</dbReference>
<name>A0A1C3H4B5_9GAMM</name>
<keyword evidence="2" id="KW-0472">Membrane</keyword>
<evidence type="ECO:0008006" key="5">
    <source>
        <dbReference type="Google" id="ProtNLM"/>
    </source>
</evidence>
<gene>
    <name evidence="3" type="ORF">CHUV0807_1222</name>
</gene>
<dbReference type="EMBL" id="FKLO01000045">
    <property type="protein sequence ID" value="SAM64325.1"/>
    <property type="molecule type" value="Genomic_DNA"/>
</dbReference>
<dbReference type="GO" id="GO:0007155">
    <property type="term" value="P:cell adhesion"/>
    <property type="evidence" value="ECO:0007669"/>
    <property type="project" value="InterPro"/>
</dbReference>
<reference evidence="4" key="1">
    <citation type="submission" date="2016-04" db="EMBL/GenBank/DDBJ databases">
        <authorList>
            <person name="Tagini F."/>
        </authorList>
    </citation>
    <scope>NUCLEOTIDE SEQUENCE [LARGE SCALE GENOMIC DNA]</scope>
    <source>
        <strain evidence="4">CHUV0807</strain>
    </source>
</reference>
<evidence type="ECO:0000256" key="2">
    <source>
        <dbReference type="SAM" id="Phobius"/>
    </source>
</evidence>
<sequence length="270" mass="30062">MAAIHNYYRILGIKTTAGIQEINQAIAALRQKDAAGNYSATINTIAATLSEPQKRAAYDDELGLDAALRGDYYVAIQAKEEPKKQTFVDVSGKEYGSEQALRNAQKARYNQMTLELEEWEKSVATRTRFLSMGRSLVFLGILAGGLLVAFLVGKPLYDDYKAKQQAEAAYVELTKASKIVKDYILANQSYPKTMPAYPHDGDYYDISVTPGPSSELMGSTINLSFNEKAYADLRESTITFELYRIPNGILDWRCRARIPSQFAPARCPVN</sequence>
<feature type="transmembrane region" description="Helical" evidence="2">
    <location>
        <begin position="136"/>
        <end position="157"/>
    </location>
</feature>
<dbReference type="GO" id="GO:0016020">
    <property type="term" value="C:membrane"/>
    <property type="evidence" value="ECO:0007669"/>
    <property type="project" value="UniProtKB-SubCell"/>
</dbReference>
<dbReference type="RefSeq" id="WP_079540497.1">
    <property type="nucleotide sequence ID" value="NZ_CP171111.1"/>
</dbReference>
<evidence type="ECO:0000313" key="4">
    <source>
        <dbReference type="Proteomes" id="UP000190837"/>
    </source>
</evidence>